<dbReference type="Gene3D" id="3.90.190.20">
    <property type="entry name" value="Mur ligase, C-terminal domain"/>
    <property type="match status" value="1"/>
</dbReference>
<dbReference type="HAMAP" id="MF_00639">
    <property type="entry name" value="MurD"/>
    <property type="match status" value="1"/>
</dbReference>
<keyword evidence="6 7" id="KW-0067">ATP-binding</keyword>
<comment type="function">
    <text evidence="7 8">Cell wall formation. Catalyzes the addition of glutamate to the nucleotide precursor UDP-N-acetylmuramoyl-L-alanine (UMA).</text>
</comment>
<evidence type="ECO:0000313" key="12">
    <source>
        <dbReference type="EMBL" id="ALV05715.1"/>
    </source>
</evidence>
<evidence type="ECO:0000256" key="9">
    <source>
        <dbReference type="SAM" id="MobiDB-lite"/>
    </source>
</evidence>
<dbReference type="SUPFAM" id="SSF53244">
    <property type="entry name" value="MurD-like peptide ligases, peptide-binding domain"/>
    <property type="match status" value="1"/>
</dbReference>
<dbReference type="SUPFAM" id="SSF51984">
    <property type="entry name" value="MurCD N-terminal domain"/>
    <property type="match status" value="1"/>
</dbReference>
<reference evidence="12 13" key="1">
    <citation type="submission" date="2015-12" db="EMBL/GenBank/DDBJ databases">
        <title>Complete genome of Roseateles depolymerans KCTC 42856.</title>
        <authorList>
            <person name="Kim K.M."/>
        </authorList>
    </citation>
    <scope>NUCLEOTIDE SEQUENCE [LARGE SCALE GENOMIC DNA]</scope>
    <source>
        <strain evidence="12 13">KCTC 42856</strain>
    </source>
</reference>
<dbReference type="EMBL" id="CP013729">
    <property type="protein sequence ID" value="ALV05715.1"/>
    <property type="molecule type" value="Genomic_DNA"/>
</dbReference>
<keyword evidence="13" id="KW-1185">Reference proteome</keyword>
<dbReference type="GO" id="GO:0009252">
    <property type="term" value="P:peptidoglycan biosynthetic process"/>
    <property type="evidence" value="ECO:0007669"/>
    <property type="project" value="UniProtKB-UniRule"/>
</dbReference>
<keyword evidence="7 8" id="KW-0132">Cell division</keyword>
<evidence type="ECO:0000259" key="11">
    <source>
        <dbReference type="Pfam" id="PF08245"/>
    </source>
</evidence>
<keyword evidence="3 7" id="KW-0963">Cytoplasm</keyword>
<dbReference type="NCBIfam" id="TIGR01087">
    <property type="entry name" value="murD"/>
    <property type="match status" value="1"/>
</dbReference>
<dbReference type="GO" id="GO:0008764">
    <property type="term" value="F:UDP-N-acetylmuramoylalanine-D-glutamate ligase activity"/>
    <property type="evidence" value="ECO:0007669"/>
    <property type="project" value="UniProtKB-UniRule"/>
</dbReference>
<sequence>MHFPALFQDRPALVLGLGDSGLAMAAWAARLGARVTVWDSREQPPQLATLRERLPQAGFIHGPLSSDLLSGLLDASALVFKSPGLSPLDERLKPVYDAAAALGLRVQGELDLFAQALDQLKQLYRYAPGVLAITGTNGKTTTTSMTALLAERAGRRVAMAGNIGPTLLGTLADALDQEPQPVDPEALAEAEAVTEADAAKSEADAEVTAPTTSAPSSAPLEHDTAARATVALPLDGDVTVASDLPTPADHVAGAAEATNVETEAAVSTDAGADTVGVVADADTVGAPADAETAGVPADGEAVGVAAAADGVAADTAADIAGVTAADTAADIAGAPAADAAGVPTAAVAPEADERNVLDTVAELLDEAPLPIKPPPPRPPDFEVLPQVWVLELSSFQLDGVVGFEPSAAAVLNITQDHLDWHGDMPSYARAKGRIFGEQAVMVINRDDPEVEALVPAPVQVKQGRGRPSKLVERHVVRFGLDAPRRPGDFGLVVENGMAWLVRARELEEGVKRRKGEEEEPLSLQRLMPADALRVRGRHNAANALAALALASSIDCPLAPMLHGLREYRGEPHRVEFVTAIQGVDFYDDSKGTNVGATVAAILGLGVDRAPAKLVMILGGDGKGQDFSPLATPMAVHARAAALIGRDAAQIEAALQGTGVPMQRHDSLEAATRWALDQAHAGDSVLLSPACASLDMFRNYAHRAEVFIQTVHELAQDQGLIG</sequence>
<dbReference type="RefSeq" id="WP_232309945.1">
    <property type="nucleotide sequence ID" value="NZ_CP013729.1"/>
</dbReference>
<dbReference type="Pfam" id="PF08245">
    <property type="entry name" value="Mur_ligase_M"/>
    <property type="match status" value="2"/>
</dbReference>
<evidence type="ECO:0000256" key="8">
    <source>
        <dbReference type="RuleBase" id="RU003664"/>
    </source>
</evidence>
<dbReference type="GO" id="GO:0008360">
    <property type="term" value="P:regulation of cell shape"/>
    <property type="evidence" value="ECO:0007669"/>
    <property type="project" value="UniProtKB-KW"/>
</dbReference>
<comment type="pathway">
    <text evidence="2 7 8">Cell wall biogenesis; peptidoglycan biosynthesis.</text>
</comment>
<keyword evidence="7 8" id="KW-0133">Cell shape</keyword>
<evidence type="ECO:0000256" key="3">
    <source>
        <dbReference type="ARBA" id="ARBA00022490"/>
    </source>
</evidence>
<dbReference type="GO" id="GO:0005524">
    <property type="term" value="F:ATP binding"/>
    <property type="evidence" value="ECO:0007669"/>
    <property type="project" value="UniProtKB-UniRule"/>
</dbReference>
<dbReference type="GO" id="GO:0005737">
    <property type="term" value="C:cytoplasm"/>
    <property type="evidence" value="ECO:0007669"/>
    <property type="project" value="UniProtKB-SubCell"/>
</dbReference>
<evidence type="ECO:0000259" key="10">
    <source>
        <dbReference type="Pfam" id="PF02875"/>
    </source>
</evidence>
<feature type="region of interest" description="Disordered" evidence="9">
    <location>
        <begin position="180"/>
        <end position="221"/>
    </location>
</feature>
<proteinExistence type="inferred from homology"/>
<accession>A0A0U3MRY8</accession>
<dbReference type="PATRIC" id="fig|76731.3.peg.1248"/>
<dbReference type="Pfam" id="PF02875">
    <property type="entry name" value="Mur_ligase_C"/>
    <property type="match status" value="1"/>
</dbReference>
<dbReference type="EC" id="6.3.2.9" evidence="7 8"/>
<protein>
    <recommendedName>
        <fullName evidence="7 8">UDP-N-acetylmuramoylalanine--D-glutamate ligase</fullName>
        <ecNumber evidence="7 8">6.3.2.9</ecNumber>
    </recommendedName>
    <alternativeName>
        <fullName evidence="7">D-glutamic acid-adding enzyme</fullName>
    </alternativeName>
    <alternativeName>
        <fullName evidence="7">UDP-N-acetylmuramoyl-L-alanyl-D-glutamate synthetase</fullName>
    </alternativeName>
</protein>
<dbReference type="InterPro" id="IPR013221">
    <property type="entry name" value="Mur_ligase_cen"/>
</dbReference>
<evidence type="ECO:0000256" key="2">
    <source>
        <dbReference type="ARBA" id="ARBA00004752"/>
    </source>
</evidence>
<feature type="domain" description="Mur ligase C-terminal" evidence="10">
    <location>
        <begin position="572"/>
        <end position="690"/>
    </location>
</feature>
<keyword evidence="7 8" id="KW-0961">Cell wall biogenesis/degradation</keyword>
<comment type="catalytic activity">
    <reaction evidence="7 8">
        <text>UDP-N-acetyl-alpha-D-muramoyl-L-alanine + D-glutamate + ATP = UDP-N-acetyl-alpha-D-muramoyl-L-alanyl-D-glutamate + ADP + phosphate + H(+)</text>
        <dbReference type="Rhea" id="RHEA:16429"/>
        <dbReference type="ChEBI" id="CHEBI:15378"/>
        <dbReference type="ChEBI" id="CHEBI:29986"/>
        <dbReference type="ChEBI" id="CHEBI:30616"/>
        <dbReference type="ChEBI" id="CHEBI:43474"/>
        <dbReference type="ChEBI" id="CHEBI:83898"/>
        <dbReference type="ChEBI" id="CHEBI:83900"/>
        <dbReference type="ChEBI" id="CHEBI:456216"/>
        <dbReference type="EC" id="6.3.2.9"/>
    </reaction>
</comment>
<feature type="domain" description="Mur ligase central" evidence="11">
    <location>
        <begin position="133"/>
        <end position="164"/>
    </location>
</feature>
<keyword evidence="7 8" id="KW-0573">Peptidoglycan synthesis</keyword>
<name>A0A0U3MRY8_9BURK</name>
<keyword evidence="5 7" id="KW-0547">Nucleotide-binding</keyword>
<dbReference type="SUPFAM" id="SSF53623">
    <property type="entry name" value="MurD-like peptide ligases, catalytic domain"/>
    <property type="match status" value="1"/>
</dbReference>
<dbReference type="PANTHER" id="PTHR43692:SF1">
    <property type="entry name" value="UDP-N-ACETYLMURAMOYLALANINE--D-GLUTAMATE LIGASE"/>
    <property type="match status" value="1"/>
</dbReference>
<keyword evidence="4 7" id="KW-0436">Ligase</keyword>
<evidence type="ECO:0000256" key="1">
    <source>
        <dbReference type="ARBA" id="ARBA00004496"/>
    </source>
</evidence>
<feature type="domain" description="Mur ligase central" evidence="11">
    <location>
        <begin position="386"/>
        <end position="451"/>
    </location>
</feature>
<dbReference type="InterPro" id="IPR004101">
    <property type="entry name" value="Mur_ligase_C"/>
</dbReference>
<dbReference type="Gene3D" id="3.40.50.720">
    <property type="entry name" value="NAD(P)-binding Rossmann-like Domain"/>
    <property type="match status" value="1"/>
</dbReference>
<evidence type="ECO:0000256" key="7">
    <source>
        <dbReference type="HAMAP-Rule" id="MF_00639"/>
    </source>
</evidence>
<dbReference type="InterPro" id="IPR005762">
    <property type="entry name" value="MurD"/>
</dbReference>
<keyword evidence="7 8" id="KW-0131">Cell cycle</keyword>
<dbReference type="Gene3D" id="3.40.1190.10">
    <property type="entry name" value="Mur-like, catalytic domain"/>
    <property type="match status" value="2"/>
</dbReference>
<evidence type="ECO:0000256" key="5">
    <source>
        <dbReference type="ARBA" id="ARBA00022741"/>
    </source>
</evidence>
<dbReference type="Proteomes" id="UP000060699">
    <property type="component" value="Chromosome"/>
</dbReference>
<evidence type="ECO:0000313" key="13">
    <source>
        <dbReference type="Proteomes" id="UP000060699"/>
    </source>
</evidence>
<dbReference type="AlphaFoldDB" id="A0A0U3MRY8"/>
<dbReference type="GO" id="GO:0051301">
    <property type="term" value="P:cell division"/>
    <property type="evidence" value="ECO:0007669"/>
    <property type="project" value="UniProtKB-KW"/>
</dbReference>
<comment type="subcellular location">
    <subcellularLocation>
        <location evidence="1 7 8">Cytoplasm</location>
    </subcellularLocation>
</comment>
<feature type="binding site" evidence="7">
    <location>
        <begin position="135"/>
        <end position="141"/>
    </location>
    <ligand>
        <name>ATP</name>
        <dbReference type="ChEBI" id="CHEBI:30616"/>
    </ligand>
</feature>
<gene>
    <name evidence="7" type="primary">murD</name>
    <name evidence="12" type="ORF">RD2015_1224</name>
</gene>
<evidence type="ECO:0000256" key="6">
    <source>
        <dbReference type="ARBA" id="ARBA00022840"/>
    </source>
</evidence>
<evidence type="ECO:0000256" key="4">
    <source>
        <dbReference type="ARBA" id="ARBA00022598"/>
    </source>
</evidence>
<dbReference type="GO" id="GO:0071555">
    <property type="term" value="P:cell wall organization"/>
    <property type="evidence" value="ECO:0007669"/>
    <property type="project" value="UniProtKB-KW"/>
</dbReference>
<dbReference type="UniPathway" id="UPA00219"/>
<comment type="similarity">
    <text evidence="7">Belongs to the MurCDEF family.</text>
</comment>
<feature type="compositionally biased region" description="Low complexity" evidence="9">
    <location>
        <begin position="206"/>
        <end position="219"/>
    </location>
</feature>
<dbReference type="InterPro" id="IPR036565">
    <property type="entry name" value="Mur-like_cat_sf"/>
</dbReference>
<dbReference type="PANTHER" id="PTHR43692">
    <property type="entry name" value="UDP-N-ACETYLMURAMOYLALANINE--D-GLUTAMATE LIGASE"/>
    <property type="match status" value="1"/>
</dbReference>
<dbReference type="InterPro" id="IPR036615">
    <property type="entry name" value="Mur_ligase_C_dom_sf"/>
</dbReference>
<dbReference type="KEGG" id="rdp:RD2015_1224"/>
<organism evidence="12 13">
    <name type="scientific">Roseateles depolymerans</name>
    <dbReference type="NCBI Taxonomy" id="76731"/>
    <lineage>
        <taxon>Bacteria</taxon>
        <taxon>Pseudomonadati</taxon>
        <taxon>Pseudomonadota</taxon>
        <taxon>Betaproteobacteria</taxon>
        <taxon>Burkholderiales</taxon>
        <taxon>Sphaerotilaceae</taxon>
        <taxon>Roseateles</taxon>
    </lineage>
</organism>
<dbReference type="STRING" id="76731.RD2015_1224"/>
<dbReference type="Pfam" id="PF21799">
    <property type="entry name" value="MurD-like_N"/>
    <property type="match status" value="1"/>
</dbReference>